<sequence length="344" mass="38899">MFIRVNECVITKLRKSIFKTRDKCYSLQATNSDALGILFFGSNDFALPSLQALHEYYKQNKLRKLEVVTAYKGEKNSLLKYVRSNGIVIHPWPPEVGTGQFEIGVVVSFGYLIPSRIIELFPLGMINVHGSLLPRWRGAAPICFSLMNGDTQTGITIMKIMPKRFDIGPVIAQKTTDIGLEDTHVDLQKKLAKLGAKTLVEVIENLPHALHAAKPQKQEGVTYAPKVTKELSFINWNQMTARDVYNLQRALTGMHPLRCYFGNEVIKLVNVKEATQTDQPQQIEKSEPGSVIYDKKLCKLYICCKNNTWITVEKIVIPDKPPQSAVDFGSGFVMNRREKKCQFH</sequence>
<organism evidence="1 2">
    <name type="scientific">Eretmocerus hayati</name>
    <dbReference type="NCBI Taxonomy" id="131215"/>
    <lineage>
        <taxon>Eukaryota</taxon>
        <taxon>Metazoa</taxon>
        <taxon>Ecdysozoa</taxon>
        <taxon>Arthropoda</taxon>
        <taxon>Hexapoda</taxon>
        <taxon>Insecta</taxon>
        <taxon>Pterygota</taxon>
        <taxon>Neoptera</taxon>
        <taxon>Endopterygota</taxon>
        <taxon>Hymenoptera</taxon>
        <taxon>Apocrita</taxon>
        <taxon>Proctotrupomorpha</taxon>
        <taxon>Chalcidoidea</taxon>
        <taxon>Aphelinidae</taxon>
        <taxon>Aphelininae</taxon>
        <taxon>Eretmocerus</taxon>
    </lineage>
</organism>
<name>A0ACC2N7T6_9HYME</name>
<gene>
    <name evidence="1" type="ORF">QAD02_008840</name>
</gene>
<keyword evidence="2" id="KW-1185">Reference proteome</keyword>
<comment type="caution">
    <text evidence="1">The sequence shown here is derived from an EMBL/GenBank/DDBJ whole genome shotgun (WGS) entry which is preliminary data.</text>
</comment>
<protein>
    <submittedName>
        <fullName evidence="1">Uncharacterized protein</fullName>
    </submittedName>
</protein>
<dbReference type="Proteomes" id="UP001239111">
    <property type="component" value="Chromosome 4"/>
</dbReference>
<proteinExistence type="predicted"/>
<evidence type="ECO:0000313" key="1">
    <source>
        <dbReference type="EMBL" id="KAJ8667178.1"/>
    </source>
</evidence>
<dbReference type="EMBL" id="CM056744">
    <property type="protein sequence ID" value="KAJ8667178.1"/>
    <property type="molecule type" value="Genomic_DNA"/>
</dbReference>
<evidence type="ECO:0000313" key="2">
    <source>
        <dbReference type="Proteomes" id="UP001239111"/>
    </source>
</evidence>
<reference evidence="1" key="1">
    <citation type="submission" date="2023-04" db="EMBL/GenBank/DDBJ databases">
        <title>A chromosome-level genome assembly of the parasitoid wasp Eretmocerus hayati.</title>
        <authorList>
            <person name="Zhong Y."/>
            <person name="Liu S."/>
            <person name="Liu Y."/>
        </authorList>
    </citation>
    <scope>NUCLEOTIDE SEQUENCE</scope>
    <source>
        <strain evidence="1">ZJU_SS_LIU_2023</strain>
    </source>
</reference>
<accession>A0ACC2N7T6</accession>